<organism evidence="1 2">
    <name type="scientific">Aspergillus pseudonomiae</name>
    <dbReference type="NCBI Taxonomy" id="1506151"/>
    <lineage>
        <taxon>Eukaryota</taxon>
        <taxon>Fungi</taxon>
        <taxon>Dikarya</taxon>
        <taxon>Ascomycota</taxon>
        <taxon>Pezizomycotina</taxon>
        <taxon>Eurotiomycetes</taxon>
        <taxon>Eurotiomycetidae</taxon>
        <taxon>Eurotiales</taxon>
        <taxon>Aspergillaceae</taxon>
        <taxon>Aspergillus</taxon>
        <taxon>Aspergillus subgen. Circumdati</taxon>
    </lineage>
</organism>
<keyword evidence="2" id="KW-1185">Reference proteome</keyword>
<dbReference type="AlphaFoldDB" id="A0A5N7DA00"/>
<evidence type="ECO:0000313" key="2">
    <source>
        <dbReference type="Proteomes" id="UP000325579"/>
    </source>
</evidence>
<dbReference type="Proteomes" id="UP000325579">
    <property type="component" value="Unassembled WGS sequence"/>
</dbReference>
<dbReference type="GeneID" id="43663596"/>
<proteinExistence type="predicted"/>
<gene>
    <name evidence="1" type="ORF">BDV37DRAFT_146765</name>
</gene>
<dbReference type="EMBL" id="ML736779">
    <property type="protein sequence ID" value="KAE8403157.1"/>
    <property type="molecule type" value="Genomic_DNA"/>
</dbReference>
<accession>A0A5N7DA00</accession>
<evidence type="ECO:0000313" key="1">
    <source>
        <dbReference type="EMBL" id="KAE8403157.1"/>
    </source>
</evidence>
<sequence length="155" mass="17505">MLPVAVPYIFLHLQLFGIAKLSLTSYHSSYVAVLLPHILSNSAPVSPLNSSHGLTLYMCVICVAGLRERRYGDHHVVGKSRGQPLVLECVTVAIYLTTTQYHESVYFMFFLGRLLRQGPMHSADHPKRLTRLPTELVYPDAQKRELPMESSTYSF</sequence>
<protein>
    <submittedName>
        <fullName evidence="1">Uncharacterized protein</fullName>
    </submittedName>
</protein>
<name>A0A5N7DA00_9EURO</name>
<reference evidence="1 2" key="1">
    <citation type="submission" date="2019-04" db="EMBL/GenBank/DDBJ databases">
        <authorList>
            <consortium name="DOE Joint Genome Institute"/>
            <person name="Mondo S."/>
            <person name="Kjaerbolling I."/>
            <person name="Vesth T."/>
            <person name="Frisvad J.C."/>
            <person name="Nybo J.L."/>
            <person name="Theobald S."/>
            <person name="Kildgaard S."/>
            <person name="Isbrandt T."/>
            <person name="Kuo A."/>
            <person name="Sato A."/>
            <person name="Lyhne E.K."/>
            <person name="Kogle M.E."/>
            <person name="Wiebenga A."/>
            <person name="Kun R.S."/>
            <person name="Lubbers R.J."/>
            <person name="Makela M.R."/>
            <person name="Barry K."/>
            <person name="Chovatia M."/>
            <person name="Clum A."/>
            <person name="Daum C."/>
            <person name="Haridas S."/>
            <person name="He G."/>
            <person name="LaButti K."/>
            <person name="Lipzen A."/>
            <person name="Riley R."/>
            <person name="Salamov A."/>
            <person name="Simmons B.A."/>
            <person name="Magnuson J.K."/>
            <person name="Henrissat B."/>
            <person name="Mortensen U.H."/>
            <person name="Larsen T.O."/>
            <person name="Devries R.P."/>
            <person name="Grigoriev I.V."/>
            <person name="Machida M."/>
            <person name="Baker S.E."/>
            <person name="Andersen M.R."/>
            <person name="Cantor M.N."/>
            <person name="Hua S.X."/>
        </authorList>
    </citation>
    <scope>NUCLEOTIDE SEQUENCE [LARGE SCALE GENOMIC DNA]</scope>
    <source>
        <strain evidence="1 2">CBS 119388</strain>
    </source>
</reference>
<dbReference type="RefSeq" id="XP_031940476.1">
    <property type="nucleotide sequence ID" value="XM_032078905.1"/>
</dbReference>